<dbReference type="Proteomes" id="UP001551675">
    <property type="component" value="Unassembled WGS sequence"/>
</dbReference>
<reference evidence="2 3" key="1">
    <citation type="submission" date="2024-06" db="EMBL/GenBank/DDBJ databases">
        <title>The Natural Products Discovery Center: Release of the First 8490 Sequenced Strains for Exploring Actinobacteria Biosynthetic Diversity.</title>
        <authorList>
            <person name="Kalkreuter E."/>
            <person name="Kautsar S.A."/>
            <person name="Yang D."/>
            <person name="Bader C.D."/>
            <person name="Teijaro C.N."/>
            <person name="Fluegel L."/>
            <person name="Davis C.M."/>
            <person name="Simpson J.R."/>
            <person name="Lauterbach L."/>
            <person name="Steele A.D."/>
            <person name="Gui C."/>
            <person name="Meng S."/>
            <person name="Li G."/>
            <person name="Viehrig K."/>
            <person name="Ye F."/>
            <person name="Su P."/>
            <person name="Kiefer A.F."/>
            <person name="Nichols A."/>
            <person name="Cepeda A.J."/>
            <person name="Yan W."/>
            <person name="Fan B."/>
            <person name="Jiang Y."/>
            <person name="Adhikari A."/>
            <person name="Zheng C.-J."/>
            <person name="Schuster L."/>
            <person name="Cowan T.M."/>
            <person name="Smanski M.J."/>
            <person name="Chevrette M.G."/>
            <person name="De Carvalho L.P.S."/>
            <person name="Shen B."/>
        </authorList>
    </citation>
    <scope>NUCLEOTIDE SEQUENCE [LARGE SCALE GENOMIC DNA]</scope>
    <source>
        <strain evidence="2 3">NPDC050100</strain>
    </source>
</reference>
<comment type="caution">
    <text evidence="2">The sequence shown here is derived from an EMBL/GenBank/DDBJ whole genome shotgun (WGS) entry which is preliminary data.</text>
</comment>
<name>A0ABV3GGM3_MICGL</name>
<evidence type="ECO:0000313" key="2">
    <source>
        <dbReference type="EMBL" id="MEV0970803.1"/>
    </source>
</evidence>
<organism evidence="2 3">
    <name type="scientific">Microtetraspora glauca</name>
    <dbReference type="NCBI Taxonomy" id="1996"/>
    <lineage>
        <taxon>Bacteria</taxon>
        <taxon>Bacillati</taxon>
        <taxon>Actinomycetota</taxon>
        <taxon>Actinomycetes</taxon>
        <taxon>Streptosporangiales</taxon>
        <taxon>Streptosporangiaceae</taxon>
        <taxon>Microtetraspora</taxon>
    </lineage>
</organism>
<feature type="domain" description="DUF1918" evidence="1">
    <location>
        <begin position="1"/>
        <end position="58"/>
    </location>
</feature>
<dbReference type="Gene3D" id="2.30.30.440">
    <property type="entry name" value="Domain of unknown function DUF1918"/>
    <property type="match status" value="1"/>
</dbReference>
<evidence type="ECO:0000259" key="1">
    <source>
        <dbReference type="Pfam" id="PF08940"/>
    </source>
</evidence>
<evidence type="ECO:0000313" key="3">
    <source>
        <dbReference type="Proteomes" id="UP001551675"/>
    </source>
</evidence>
<dbReference type="RefSeq" id="WP_061258056.1">
    <property type="nucleotide sequence ID" value="NZ_JBFALK010000010.1"/>
</dbReference>
<keyword evidence="3" id="KW-1185">Reference proteome</keyword>
<dbReference type="InterPro" id="IPR015035">
    <property type="entry name" value="DUF1918"/>
</dbReference>
<dbReference type="EMBL" id="JBFALK010000010">
    <property type="protein sequence ID" value="MEV0970803.1"/>
    <property type="molecule type" value="Genomic_DNA"/>
</dbReference>
<dbReference type="SUPFAM" id="SSF50118">
    <property type="entry name" value="Cell growth inhibitor/plasmid maintenance toxic component"/>
    <property type="match status" value="1"/>
</dbReference>
<dbReference type="Pfam" id="PF08940">
    <property type="entry name" value="DUF1918"/>
    <property type="match status" value="1"/>
</dbReference>
<accession>A0ABV3GGM3</accession>
<sequence>MKAMVGDRLVLESTRSDRPNHVGIIVALRHPDGSPPYVVRWLDEEREVLVFPGRDARIEHRRTGSTDSVPG</sequence>
<proteinExistence type="predicted"/>
<gene>
    <name evidence="2" type="ORF">AB0I59_19395</name>
</gene>
<protein>
    <submittedName>
        <fullName evidence="2">DUF1918 domain-containing protein</fullName>
    </submittedName>
</protein>